<dbReference type="Pfam" id="PF00566">
    <property type="entry name" value="RabGAP-TBC"/>
    <property type="match status" value="1"/>
</dbReference>
<dbReference type="SMART" id="SM00164">
    <property type="entry name" value="TBC"/>
    <property type="match status" value="1"/>
</dbReference>
<dbReference type="OrthoDB" id="289721at2759"/>
<evidence type="ECO:0000259" key="4">
    <source>
        <dbReference type="SMART" id="SM00164"/>
    </source>
</evidence>
<dbReference type="SUPFAM" id="SSF101447">
    <property type="entry name" value="Formin homology 2 domain (FH2 domain)"/>
    <property type="match status" value="1"/>
</dbReference>
<dbReference type="InterPro" id="IPR000195">
    <property type="entry name" value="Rab-GAP-TBC_dom"/>
</dbReference>
<keyword evidence="6" id="KW-1185">Reference proteome</keyword>
<proteinExistence type="inferred from homology"/>
<dbReference type="GeneID" id="8300642"/>
<evidence type="ECO:0000313" key="5">
    <source>
        <dbReference type="EMBL" id="EER31056.1"/>
    </source>
</evidence>
<dbReference type="KEGG" id="ctp:CTRG_05508"/>
<dbReference type="Gene3D" id="1.10.472.80">
    <property type="entry name" value="Ypt/Rab-GAP domain of gyp1p, domain 3"/>
    <property type="match status" value="1"/>
</dbReference>
<evidence type="ECO:0000313" key="6">
    <source>
        <dbReference type="Proteomes" id="UP000002037"/>
    </source>
</evidence>
<sequence>MIHQRTFSNTSIDSFNFNHNKLHQIEEEKNLRESRINEANFEEISIHSKTHYSKLNSKQQPVVPSPLQRQITRNSIHSNNSMNTIIQSQQQQQQQQVKRTSMISPSQFIINVNRTPGNLTPSQRLNLRKSNINSSISQYKYDDTNIVKHKQSQIIDDRDEIIDDNVLFNVPFSQSIESLNQHEKFLFDNQSRNLSFVTDDSTRTSSIISHVSINDSLSSVEEDEHDITSSTIKPTQPVPPPPPPPPPPQQQHARSQSMAIITDKEFNSISKDAQELTVLCNKDEFSQIYDESFQKRRMLSNFKRISSILPNKLTTSSNNNNGSSSSNSTRNIDPKYHTFTRPIWLPPKSSYEKLKHQKESENILYNALYQESQLQQKRLIELDHVLKQRQDDVKTWERSLLNIKSFDELSFKDITELYWRGIASDIRSNVWWKINLLKKPKEFDESFCEYYFDKYLIIHSKLLHLNKIQNKNKNKNKNKNSHTNTHVNVNDEEQLQTLLNTKVFDVSLLQWCKLYNQIYKDLMLNVYPDLNYFQDQEVISKITKIIFSIILYFKDQQGGELELSEDFNIMNFYLSGMINLTSIFYYNYKNTYKSFISICQFYRLRLPSMMFTFINGSKEMKSILKNSLNSYMIYKFEKILKIKLNRISVHFKIHNVSSFDYLPKLILSLGLNLFNFEISSRIIDLILFDLNPDEIIMNLILNYMIKIQHKLFGNKQEILDALFGENLINSNSNSNSNTQKYVNVGYEIEFINSLKELCK</sequence>
<protein>
    <recommendedName>
        <fullName evidence="2">Oxidant-induced cell-cycle arrest protein 5</fullName>
    </recommendedName>
</protein>
<dbReference type="eggNOG" id="KOG2223">
    <property type="taxonomic scope" value="Eukaryota"/>
</dbReference>
<dbReference type="VEuPathDB" id="FungiDB:CTRG_05508"/>
<name>C5MHF4_CANTT</name>
<feature type="region of interest" description="Disordered" evidence="3">
    <location>
        <begin position="217"/>
        <end position="257"/>
    </location>
</feature>
<accession>C5MHF4</accession>
<feature type="region of interest" description="Disordered" evidence="3">
    <location>
        <begin position="311"/>
        <end position="333"/>
    </location>
</feature>
<gene>
    <name evidence="5" type="ORF">CTRG_05508</name>
</gene>
<feature type="compositionally biased region" description="Pro residues" evidence="3">
    <location>
        <begin position="236"/>
        <end position="249"/>
    </location>
</feature>
<dbReference type="EMBL" id="GG692402">
    <property type="protein sequence ID" value="EER31056.1"/>
    <property type="molecule type" value="Genomic_DNA"/>
</dbReference>
<organism evidence="5 6">
    <name type="scientific">Candida tropicalis (strain ATCC MYA-3404 / T1)</name>
    <name type="common">Yeast</name>
    <dbReference type="NCBI Taxonomy" id="294747"/>
    <lineage>
        <taxon>Eukaryota</taxon>
        <taxon>Fungi</taxon>
        <taxon>Dikarya</taxon>
        <taxon>Ascomycota</taxon>
        <taxon>Saccharomycotina</taxon>
        <taxon>Pichiomycetes</taxon>
        <taxon>Debaryomycetaceae</taxon>
        <taxon>Candida/Lodderomyces clade</taxon>
        <taxon>Candida</taxon>
    </lineage>
</organism>
<feature type="compositionally biased region" description="Low complexity" evidence="3">
    <location>
        <begin position="316"/>
        <end position="328"/>
    </location>
</feature>
<evidence type="ECO:0000256" key="1">
    <source>
        <dbReference type="ARBA" id="ARBA00005521"/>
    </source>
</evidence>
<dbReference type="Proteomes" id="UP000002037">
    <property type="component" value="Unassembled WGS sequence"/>
</dbReference>
<comment type="similarity">
    <text evidence="1">Belongs to the OCA5 family.</text>
</comment>
<feature type="domain" description="Rab-GAP TBC" evidence="4">
    <location>
        <begin position="418"/>
        <end position="715"/>
    </location>
</feature>
<evidence type="ECO:0000256" key="2">
    <source>
        <dbReference type="ARBA" id="ARBA00019144"/>
    </source>
</evidence>
<dbReference type="RefSeq" id="XP_002551210.1">
    <property type="nucleotide sequence ID" value="XM_002551164.1"/>
</dbReference>
<dbReference type="STRING" id="294747.C5MHF4"/>
<dbReference type="HOGENOM" id="CLU_021215_0_0_1"/>
<dbReference type="SUPFAM" id="SSF47923">
    <property type="entry name" value="Ypt/Rab-GAP domain of gyp1p"/>
    <property type="match status" value="2"/>
</dbReference>
<evidence type="ECO:0000256" key="3">
    <source>
        <dbReference type="SAM" id="MobiDB-lite"/>
    </source>
</evidence>
<dbReference type="AlphaFoldDB" id="C5MHF4"/>
<reference evidence="5 6" key="1">
    <citation type="journal article" date="2009" name="Nature">
        <title>Evolution of pathogenicity and sexual reproduction in eight Candida genomes.</title>
        <authorList>
            <person name="Butler G."/>
            <person name="Rasmussen M.D."/>
            <person name="Lin M.F."/>
            <person name="Santos M.A."/>
            <person name="Sakthikumar S."/>
            <person name="Munro C.A."/>
            <person name="Rheinbay E."/>
            <person name="Grabherr M."/>
            <person name="Forche A."/>
            <person name="Reedy J.L."/>
            <person name="Agrafioti I."/>
            <person name="Arnaud M.B."/>
            <person name="Bates S."/>
            <person name="Brown A.J."/>
            <person name="Brunke S."/>
            <person name="Costanzo M.C."/>
            <person name="Fitzpatrick D.A."/>
            <person name="de Groot P.W."/>
            <person name="Harris D."/>
            <person name="Hoyer L.L."/>
            <person name="Hube B."/>
            <person name="Klis F.M."/>
            <person name="Kodira C."/>
            <person name="Lennard N."/>
            <person name="Logue M.E."/>
            <person name="Martin R."/>
            <person name="Neiman A.M."/>
            <person name="Nikolaou E."/>
            <person name="Quail M.A."/>
            <person name="Quinn J."/>
            <person name="Santos M.C."/>
            <person name="Schmitzberger F.F."/>
            <person name="Sherlock G."/>
            <person name="Shah P."/>
            <person name="Silverstein K.A."/>
            <person name="Skrzypek M.S."/>
            <person name="Soll D."/>
            <person name="Staggs R."/>
            <person name="Stansfield I."/>
            <person name="Stumpf M.P."/>
            <person name="Sudbery P.E."/>
            <person name="Srikantha T."/>
            <person name="Zeng Q."/>
            <person name="Berman J."/>
            <person name="Berriman M."/>
            <person name="Heitman J."/>
            <person name="Gow N.A."/>
            <person name="Lorenz M.C."/>
            <person name="Birren B.W."/>
            <person name="Kellis M."/>
            <person name="Cuomo C.A."/>
        </authorList>
    </citation>
    <scope>NUCLEOTIDE SEQUENCE [LARGE SCALE GENOMIC DNA]</scope>
    <source>
        <strain evidence="6">ATCC MYA-3404 / T1</strain>
    </source>
</reference>
<dbReference type="InterPro" id="IPR035969">
    <property type="entry name" value="Rab-GAP_TBC_sf"/>
</dbReference>